<name>A0ACB8UA84_9APHY</name>
<evidence type="ECO:0000313" key="1">
    <source>
        <dbReference type="EMBL" id="KAI0091159.1"/>
    </source>
</evidence>
<organism evidence="1 2">
    <name type="scientific">Irpex rosettiformis</name>
    <dbReference type="NCBI Taxonomy" id="378272"/>
    <lineage>
        <taxon>Eukaryota</taxon>
        <taxon>Fungi</taxon>
        <taxon>Dikarya</taxon>
        <taxon>Basidiomycota</taxon>
        <taxon>Agaricomycotina</taxon>
        <taxon>Agaricomycetes</taxon>
        <taxon>Polyporales</taxon>
        <taxon>Irpicaceae</taxon>
        <taxon>Irpex</taxon>
    </lineage>
</organism>
<gene>
    <name evidence="1" type="ORF">BDY19DRAFT_991733</name>
</gene>
<accession>A0ACB8UA84</accession>
<keyword evidence="2" id="KW-1185">Reference proteome</keyword>
<reference evidence="1" key="1">
    <citation type="journal article" date="2021" name="Environ. Microbiol.">
        <title>Gene family expansions and transcriptome signatures uncover fungal adaptations to wood decay.</title>
        <authorList>
            <person name="Hage H."/>
            <person name="Miyauchi S."/>
            <person name="Viragh M."/>
            <person name="Drula E."/>
            <person name="Min B."/>
            <person name="Chaduli D."/>
            <person name="Navarro D."/>
            <person name="Favel A."/>
            <person name="Norest M."/>
            <person name="Lesage-Meessen L."/>
            <person name="Balint B."/>
            <person name="Merenyi Z."/>
            <person name="de Eugenio L."/>
            <person name="Morin E."/>
            <person name="Martinez A.T."/>
            <person name="Baldrian P."/>
            <person name="Stursova M."/>
            <person name="Martinez M.J."/>
            <person name="Novotny C."/>
            <person name="Magnuson J.K."/>
            <person name="Spatafora J.W."/>
            <person name="Maurice S."/>
            <person name="Pangilinan J."/>
            <person name="Andreopoulos W."/>
            <person name="LaButti K."/>
            <person name="Hundley H."/>
            <person name="Na H."/>
            <person name="Kuo A."/>
            <person name="Barry K."/>
            <person name="Lipzen A."/>
            <person name="Henrissat B."/>
            <person name="Riley R."/>
            <person name="Ahrendt S."/>
            <person name="Nagy L.G."/>
            <person name="Grigoriev I.V."/>
            <person name="Martin F."/>
            <person name="Rosso M.N."/>
        </authorList>
    </citation>
    <scope>NUCLEOTIDE SEQUENCE</scope>
    <source>
        <strain evidence="1">CBS 384.51</strain>
    </source>
</reference>
<keyword evidence="1" id="KW-0378">Hydrolase</keyword>
<evidence type="ECO:0000313" key="2">
    <source>
        <dbReference type="Proteomes" id="UP001055072"/>
    </source>
</evidence>
<dbReference type="Proteomes" id="UP001055072">
    <property type="component" value="Unassembled WGS sequence"/>
</dbReference>
<dbReference type="EMBL" id="MU274906">
    <property type="protein sequence ID" value="KAI0091159.1"/>
    <property type="molecule type" value="Genomic_DNA"/>
</dbReference>
<sequence length="346" mass="39258">MATSGGNRPLNMEQDTVIAVMGPTGSGKSTFINLVSGSKLPVSDSLRSCTNTVQESEIFYVSGHPVTLIDTPGFDDTIMSDTDVLKLIASYLTTTYEHGFKLSGVIYMHRITDRRVGGISKKNFGMLRKLCGDETLENVAIVTTMWDQESSEEKGTAREQELMTDPLFFKHVVDKGAQMLRHDNGSVSARNIVSRFISKSPVTLRIQKELVDENKDIGDTAAGIAVQGSLATLIEEHKREIRTLQEDMLKAMREHDLQTKQELEEERAEMEIKLKKMENDRQRLSREYLEEKAKVDAELRRLQEELYATRESRANAQKEVEDLKANTKTRRTLFSKISNIFRRPRH</sequence>
<comment type="caution">
    <text evidence="1">The sequence shown here is derived from an EMBL/GenBank/DDBJ whole genome shotgun (WGS) entry which is preliminary data.</text>
</comment>
<proteinExistence type="predicted"/>
<protein>
    <submittedName>
        <fullName evidence="1">P-loop containing nucleoside triphosphate hydrolase protein</fullName>
    </submittedName>
</protein>